<gene>
    <name evidence="1" type="ORF">AMPC_24320</name>
</gene>
<dbReference type="Proteomes" id="UP001162734">
    <property type="component" value="Chromosome"/>
</dbReference>
<reference evidence="2" key="1">
    <citation type="journal article" date="2022" name="Int. J. Syst. Evol. Microbiol.">
        <title>Anaeromyxobacter oryzae sp. nov., Anaeromyxobacter diazotrophicus sp. nov. and Anaeromyxobacter paludicola sp. nov., isolated from paddy soils.</title>
        <authorList>
            <person name="Itoh H."/>
            <person name="Xu Z."/>
            <person name="Mise K."/>
            <person name="Masuda Y."/>
            <person name="Ushijima N."/>
            <person name="Hayakawa C."/>
            <person name="Shiratori Y."/>
            <person name="Senoo K."/>
        </authorList>
    </citation>
    <scope>NUCLEOTIDE SEQUENCE [LARGE SCALE GENOMIC DNA]</scope>
    <source>
        <strain evidence="2">Red630</strain>
    </source>
</reference>
<evidence type="ECO:0000313" key="1">
    <source>
        <dbReference type="EMBL" id="BDG09319.1"/>
    </source>
</evidence>
<dbReference type="EMBL" id="AP025592">
    <property type="protein sequence ID" value="BDG09319.1"/>
    <property type="molecule type" value="Genomic_DNA"/>
</dbReference>
<dbReference type="RefSeq" id="WP_248341432.1">
    <property type="nucleotide sequence ID" value="NZ_AP025592.1"/>
</dbReference>
<proteinExistence type="predicted"/>
<keyword evidence="2" id="KW-1185">Reference proteome</keyword>
<evidence type="ECO:0000313" key="2">
    <source>
        <dbReference type="Proteomes" id="UP001162734"/>
    </source>
</evidence>
<accession>A0ABN6N7Z8</accession>
<organism evidence="1 2">
    <name type="scientific">Anaeromyxobacter paludicola</name>
    <dbReference type="NCBI Taxonomy" id="2918171"/>
    <lineage>
        <taxon>Bacteria</taxon>
        <taxon>Pseudomonadati</taxon>
        <taxon>Myxococcota</taxon>
        <taxon>Myxococcia</taxon>
        <taxon>Myxococcales</taxon>
        <taxon>Cystobacterineae</taxon>
        <taxon>Anaeromyxobacteraceae</taxon>
        <taxon>Anaeromyxobacter</taxon>
    </lineage>
</organism>
<sequence>MNEPLDPTTCHMCGCKLEGERAAAPTGDLPLCPDCHEAFLADGEPDAFLDEAFWLELRLKRRPVPPEELPA</sequence>
<name>A0ABN6N7Z8_9BACT</name>
<protein>
    <submittedName>
        <fullName evidence="1">Uncharacterized protein</fullName>
    </submittedName>
</protein>